<evidence type="ECO:0000313" key="2">
    <source>
        <dbReference type="EMBL" id="MED6224863.1"/>
    </source>
</evidence>
<protein>
    <submittedName>
        <fullName evidence="2">Uncharacterized protein</fullName>
    </submittedName>
</protein>
<evidence type="ECO:0000256" key="1">
    <source>
        <dbReference type="SAM" id="MobiDB-lite"/>
    </source>
</evidence>
<comment type="caution">
    <text evidence="2">The sequence shown here is derived from an EMBL/GenBank/DDBJ whole genome shotgun (WGS) entry which is preliminary data.</text>
</comment>
<dbReference type="EMBL" id="JASCZI010273453">
    <property type="protein sequence ID" value="MED6224863.1"/>
    <property type="molecule type" value="Genomic_DNA"/>
</dbReference>
<feature type="compositionally biased region" description="Acidic residues" evidence="1">
    <location>
        <begin position="49"/>
        <end position="65"/>
    </location>
</feature>
<name>A0ABU6ZS84_9FABA</name>
<proteinExistence type="predicted"/>
<gene>
    <name evidence="2" type="ORF">PIB30_088267</name>
</gene>
<evidence type="ECO:0000313" key="3">
    <source>
        <dbReference type="Proteomes" id="UP001341840"/>
    </source>
</evidence>
<feature type="region of interest" description="Disordered" evidence="1">
    <location>
        <begin position="48"/>
        <end position="69"/>
    </location>
</feature>
<dbReference type="Proteomes" id="UP001341840">
    <property type="component" value="Unassembled WGS sequence"/>
</dbReference>
<accession>A0ABU6ZS84</accession>
<keyword evidence="3" id="KW-1185">Reference proteome</keyword>
<reference evidence="2 3" key="1">
    <citation type="journal article" date="2023" name="Plants (Basel)">
        <title>Bridging the Gap: Combining Genomics and Transcriptomics Approaches to Understand Stylosanthes scabra, an Orphan Legume from the Brazilian Caatinga.</title>
        <authorList>
            <person name="Ferreira-Neto J.R.C."/>
            <person name="da Silva M.D."/>
            <person name="Binneck E."/>
            <person name="de Melo N.F."/>
            <person name="da Silva R.H."/>
            <person name="de Melo A.L.T.M."/>
            <person name="Pandolfi V."/>
            <person name="Bustamante F.O."/>
            <person name="Brasileiro-Vidal A.C."/>
            <person name="Benko-Iseppon A.M."/>
        </authorList>
    </citation>
    <scope>NUCLEOTIDE SEQUENCE [LARGE SCALE GENOMIC DNA]</scope>
    <source>
        <tissue evidence="2">Leaves</tissue>
    </source>
</reference>
<sequence>MRIAAKGIPSKVAPKVAEVIDIISDSEKDMRDDEAALELTAMDEVFNQAEEEEEDPKEEEEDPEEDPKVDILDHFFDTDSDYADYLALNDLDPSDSSEGSS</sequence>
<organism evidence="2 3">
    <name type="scientific">Stylosanthes scabra</name>
    <dbReference type="NCBI Taxonomy" id="79078"/>
    <lineage>
        <taxon>Eukaryota</taxon>
        <taxon>Viridiplantae</taxon>
        <taxon>Streptophyta</taxon>
        <taxon>Embryophyta</taxon>
        <taxon>Tracheophyta</taxon>
        <taxon>Spermatophyta</taxon>
        <taxon>Magnoliopsida</taxon>
        <taxon>eudicotyledons</taxon>
        <taxon>Gunneridae</taxon>
        <taxon>Pentapetalae</taxon>
        <taxon>rosids</taxon>
        <taxon>fabids</taxon>
        <taxon>Fabales</taxon>
        <taxon>Fabaceae</taxon>
        <taxon>Papilionoideae</taxon>
        <taxon>50 kb inversion clade</taxon>
        <taxon>dalbergioids sensu lato</taxon>
        <taxon>Dalbergieae</taxon>
        <taxon>Pterocarpus clade</taxon>
        <taxon>Stylosanthes</taxon>
    </lineage>
</organism>